<dbReference type="EMBL" id="VIEB01001070">
    <property type="protein sequence ID" value="TQD75842.1"/>
    <property type="molecule type" value="Genomic_DNA"/>
</dbReference>
<keyword evidence="2" id="KW-0479">Metal-binding</keyword>
<comment type="cofactor">
    <cofactor evidence="1">
        <name>Mg(2+)</name>
        <dbReference type="ChEBI" id="CHEBI:18420"/>
    </cofactor>
</comment>
<evidence type="ECO:0000259" key="5">
    <source>
        <dbReference type="Pfam" id="PF01397"/>
    </source>
</evidence>
<dbReference type="Gene3D" id="1.10.600.10">
    <property type="entry name" value="Farnesyl Diphosphate Synthase"/>
    <property type="match status" value="1"/>
</dbReference>
<dbReference type="PANTHER" id="PTHR31225:SF252">
    <property type="entry name" value="TERPENE SYNTHASE 12-RELATED"/>
    <property type="match status" value="1"/>
</dbReference>
<dbReference type="GO" id="GO:0016102">
    <property type="term" value="P:diterpenoid biosynthetic process"/>
    <property type="evidence" value="ECO:0007669"/>
    <property type="project" value="InterPro"/>
</dbReference>
<dbReference type="InterPro" id="IPR018247">
    <property type="entry name" value="EF_Hand_1_Ca_BS"/>
</dbReference>
<evidence type="ECO:0000313" key="7">
    <source>
        <dbReference type="EMBL" id="TQD75842.1"/>
    </source>
</evidence>
<dbReference type="InterPro" id="IPR044814">
    <property type="entry name" value="Terpene_cyclase_plant_C1"/>
</dbReference>
<dbReference type="PROSITE" id="PS00018">
    <property type="entry name" value="EF_HAND_1"/>
    <property type="match status" value="1"/>
</dbReference>
<dbReference type="Gene3D" id="1.50.10.130">
    <property type="entry name" value="Terpene synthase, N-terminal domain"/>
    <property type="match status" value="1"/>
</dbReference>
<dbReference type="SFLD" id="SFLDS00005">
    <property type="entry name" value="Isoprenoid_Synthase_Type_I"/>
    <property type="match status" value="1"/>
</dbReference>
<dbReference type="InterPro" id="IPR008949">
    <property type="entry name" value="Isoprenoid_synthase_dom_sf"/>
</dbReference>
<dbReference type="GO" id="GO:0010333">
    <property type="term" value="F:terpene synthase activity"/>
    <property type="evidence" value="ECO:0007669"/>
    <property type="project" value="InterPro"/>
</dbReference>
<dbReference type="SFLD" id="SFLDG01019">
    <property type="entry name" value="Terpene_Cyclase_Like_1_C_Termi"/>
    <property type="match status" value="1"/>
</dbReference>
<dbReference type="CDD" id="cd00684">
    <property type="entry name" value="Terpene_cyclase_plant_C1"/>
    <property type="match status" value="1"/>
</dbReference>
<dbReference type="Pfam" id="PF01397">
    <property type="entry name" value="Terpene_synth"/>
    <property type="match status" value="1"/>
</dbReference>
<dbReference type="FunFam" id="1.10.600.10:FF:000007">
    <property type="entry name" value="Isoprene synthase, chloroplastic"/>
    <property type="match status" value="1"/>
</dbReference>
<dbReference type="AlphaFoldDB" id="A0A540KPB1"/>
<keyword evidence="3" id="KW-0460">Magnesium</keyword>
<evidence type="ECO:0000256" key="3">
    <source>
        <dbReference type="ARBA" id="ARBA00022842"/>
    </source>
</evidence>
<dbReference type="InterPro" id="IPR005630">
    <property type="entry name" value="Terpene_synthase_metal-bd"/>
</dbReference>
<comment type="caution">
    <text evidence="7">The sequence shown here is derived from an EMBL/GenBank/DDBJ whole genome shotgun (WGS) entry which is preliminary data.</text>
</comment>
<sequence length="548" mass="62740">MHNNTPLRSPGAYKPSIWSYDFIQSLKIDHNTLQDKVYKDGWKFIEEKVKHMIDYDDDDTNTLTALELIDDIQRLGLGYHFEEDITRALDKILNNIDGQGTDQSLHLTALSFRLLRQHGFEVSQDVFSKFTDGNGSFKAWLCKDVKGMLSLYEASYFAFEGESLLDEGLAFSTICLKNLSGANITKGLAEHVSHALELPLHHRMQTLEARRYIEAYNKRPDANQALLEIAKRDFNWVQCTLQRDLQEVSRWWVDIGLAKKLSFTRDRLMECFFWSVGIVFEPQHSHARKGLAKVAALVTTIDDVYDVYGTLDELELFTSAVERWDIKAIQTLPNYMKLCFLALYNTVNEMVYDTLKEQGENILPYVTKAWADLCKAFLKEKTWCYNKHTPTFEEYIDNAWISVSGVVFLVHTYFLLNPKITKQALECLENHHSLLRWPSLIFRVSNDLSTSVAEVERGETANSISCMMRGSLNVSEESARQYISNLVENSWKKLNKDGASASPFTKQFVKAAINLARISQCVYQYGDGHGAPDTRAKNRIISVIVDPI</sequence>
<feature type="domain" description="Terpene synthase metal-binding" evidence="6">
    <location>
        <begin position="254"/>
        <end position="493"/>
    </location>
</feature>
<evidence type="ECO:0008006" key="9">
    <source>
        <dbReference type="Google" id="ProtNLM"/>
    </source>
</evidence>
<dbReference type="FunFam" id="1.50.10.130:FF:000001">
    <property type="entry name" value="Isoprene synthase, chloroplastic"/>
    <property type="match status" value="1"/>
</dbReference>
<feature type="domain" description="Terpene synthase N-terminal" evidence="5">
    <location>
        <begin position="17"/>
        <end position="196"/>
    </location>
</feature>
<dbReference type="InterPro" id="IPR001906">
    <property type="entry name" value="Terpene_synth_N"/>
</dbReference>
<evidence type="ECO:0000256" key="1">
    <source>
        <dbReference type="ARBA" id="ARBA00001946"/>
    </source>
</evidence>
<gene>
    <name evidence="7" type="ORF">C1H46_038611</name>
</gene>
<dbReference type="InterPro" id="IPR050148">
    <property type="entry name" value="Terpene_synthase-like"/>
</dbReference>
<keyword evidence="4" id="KW-0456">Lyase</keyword>
<dbReference type="GO" id="GO:0000287">
    <property type="term" value="F:magnesium ion binding"/>
    <property type="evidence" value="ECO:0007669"/>
    <property type="project" value="InterPro"/>
</dbReference>
<dbReference type="PANTHER" id="PTHR31225">
    <property type="entry name" value="OS04G0344100 PROTEIN-RELATED"/>
    <property type="match status" value="1"/>
</dbReference>
<proteinExistence type="predicted"/>
<dbReference type="Pfam" id="PF03936">
    <property type="entry name" value="Terpene_synth_C"/>
    <property type="match status" value="1"/>
</dbReference>
<evidence type="ECO:0000256" key="4">
    <source>
        <dbReference type="ARBA" id="ARBA00023239"/>
    </source>
</evidence>
<accession>A0A540KPB1</accession>
<dbReference type="SUPFAM" id="SSF48239">
    <property type="entry name" value="Terpenoid cyclases/Protein prenyltransferases"/>
    <property type="match status" value="1"/>
</dbReference>
<dbReference type="Proteomes" id="UP000315295">
    <property type="component" value="Unassembled WGS sequence"/>
</dbReference>
<dbReference type="InterPro" id="IPR008930">
    <property type="entry name" value="Terpenoid_cyclase/PrenylTrfase"/>
</dbReference>
<dbReference type="STRING" id="106549.A0A540KPB1"/>
<dbReference type="InterPro" id="IPR034741">
    <property type="entry name" value="Terpene_cyclase-like_1_C"/>
</dbReference>
<dbReference type="InterPro" id="IPR036965">
    <property type="entry name" value="Terpene_synth_N_sf"/>
</dbReference>
<organism evidence="7 8">
    <name type="scientific">Malus baccata</name>
    <name type="common">Siberian crab apple</name>
    <name type="synonym">Pyrus baccata</name>
    <dbReference type="NCBI Taxonomy" id="106549"/>
    <lineage>
        <taxon>Eukaryota</taxon>
        <taxon>Viridiplantae</taxon>
        <taxon>Streptophyta</taxon>
        <taxon>Embryophyta</taxon>
        <taxon>Tracheophyta</taxon>
        <taxon>Spermatophyta</taxon>
        <taxon>Magnoliopsida</taxon>
        <taxon>eudicotyledons</taxon>
        <taxon>Gunneridae</taxon>
        <taxon>Pentapetalae</taxon>
        <taxon>rosids</taxon>
        <taxon>fabids</taxon>
        <taxon>Rosales</taxon>
        <taxon>Rosaceae</taxon>
        <taxon>Amygdaloideae</taxon>
        <taxon>Maleae</taxon>
        <taxon>Malus</taxon>
    </lineage>
</organism>
<evidence type="ECO:0000259" key="6">
    <source>
        <dbReference type="Pfam" id="PF03936"/>
    </source>
</evidence>
<protein>
    <recommendedName>
        <fullName evidence="9">Terpene synthase N-terminal domain-containing protein</fullName>
    </recommendedName>
</protein>
<evidence type="ECO:0000313" key="8">
    <source>
        <dbReference type="Proteomes" id="UP000315295"/>
    </source>
</evidence>
<reference evidence="7 8" key="1">
    <citation type="journal article" date="2019" name="G3 (Bethesda)">
        <title>Sequencing of a Wild Apple (Malus baccata) Genome Unravels the Differences Between Cultivated and Wild Apple Species Regarding Disease Resistance and Cold Tolerance.</title>
        <authorList>
            <person name="Chen X."/>
        </authorList>
    </citation>
    <scope>NUCLEOTIDE SEQUENCE [LARGE SCALE GENOMIC DNA]</scope>
    <source>
        <strain evidence="8">cv. Shandingzi</strain>
        <tissue evidence="7">Leaves</tissue>
    </source>
</reference>
<name>A0A540KPB1_MALBA</name>
<dbReference type="SUPFAM" id="SSF48576">
    <property type="entry name" value="Terpenoid synthases"/>
    <property type="match status" value="1"/>
</dbReference>
<evidence type="ECO:0000256" key="2">
    <source>
        <dbReference type="ARBA" id="ARBA00022723"/>
    </source>
</evidence>
<keyword evidence="8" id="KW-1185">Reference proteome</keyword>